<evidence type="ECO:0000256" key="3">
    <source>
        <dbReference type="ARBA" id="ARBA00022598"/>
    </source>
</evidence>
<keyword evidence="2" id="KW-0963">Cytoplasm</keyword>
<keyword evidence="12" id="KW-1185">Reference proteome</keyword>
<evidence type="ECO:0000256" key="1">
    <source>
        <dbReference type="ARBA" id="ARBA00008258"/>
    </source>
</evidence>
<dbReference type="InterPro" id="IPR029038">
    <property type="entry name" value="MetRS_Zn"/>
</dbReference>
<comment type="similarity">
    <text evidence="1">Belongs to the class-I aminoacyl-tRNA synthetase family. MetG type 1 subfamily.</text>
</comment>
<dbReference type="PANTHER" id="PTHR45765">
    <property type="entry name" value="METHIONINE--TRNA LIGASE"/>
    <property type="match status" value="1"/>
</dbReference>
<keyword evidence="6 9" id="KW-0648">Protein biosynthesis</keyword>
<dbReference type="Gene3D" id="3.40.50.620">
    <property type="entry name" value="HUPs"/>
    <property type="match status" value="1"/>
</dbReference>
<evidence type="ECO:0000259" key="10">
    <source>
        <dbReference type="Pfam" id="PF09334"/>
    </source>
</evidence>
<organism evidence="11 12">
    <name type="scientific">Flavivirga jejuensis</name>
    <dbReference type="NCBI Taxonomy" id="870487"/>
    <lineage>
        <taxon>Bacteria</taxon>
        <taxon>Pseudomonadati</taxon>
        <taxon>Bacteroidota</taxon>
        <taxon>Flavobacteriia</taxon>
        <taxon>Flavobacteriales</taxon>
        <taxon>Flavobacteriaceae</taxon>
        <taxon>Flavivirga</taxon>
    </lineage>
</organism>
<evidence type="ECO:0000313" key="12">
    <source>
        <dbReference type="Proteomes" id="UP001176806"/>
    </source>
</evidence>
<keyword evidence="5 9" id="KW-0067">ATP-binding</keyword>
<dbReference type="InterPro" id="IPR015413">
    <property type="entry name" value="Methionyl/Leucyl_tRNA_Synth"/>
</dbReference>
<feature type="domain" description="Methionyl/Leucyl tRNA synthetase" evidence="10">
    <location>
        <begin position="11"/>
        <end position="394"/>
    </location>
</feature>
<comment type="caution">
    <text evidence="11">The sequence shown here is derived from an EMBL/GenBank/DDBJ whole genome shotgun (WGS) entry which is preliminary data.</text>
</comment>
<dbReference type="InterPro" id="IPR009080">
    <property type="entry name" value="tRNAsynth_Ia_anticodon-bd"/>
</dbReference>
<dbReference type="SUPFAM" id="SSF52374">
    <property type="entry name" value="Nucleotidylyl transferase"/>
    <property type="match status" value="1"/>
</dbReference>
<dbReference type="GO" id="GO:0016874">
    <property type="term" value="F:ligase activity"/>
    <property type="evidence" value="ECO:0007669"/>
    <property type="project" value="UniProtKB-KW"/>
</dbReference>
<evidence type="ECO:0000256" key="4">
    <source>
        <dbReference type="ARBA" id="ARBA00022741"/>
    </source>
</evidence>
<evidence type="ECO:0000256" key="6">
    <source>
        <dbReference type="ARBA" id="ARBA00022917"/>
    </source>
</evidence>
<evidence type="ECO:0000256" key="9">
    <source>
        <dbReference type="RuleBase" id="RU363039"/>
    </source>
</evidence>
<dbReference type="Proteomes" id="UP001176806">
    <property type="component" value="Unassembled WGS sequence"/>
</dbReference>
<name>A0ABT8WU11_9FLAO</name>
<dbReference type="RefSeq" id="WP_303303647.1">
    <property type="nucleotide sequence ID" value="NZ_BAABDA010000028.1"/>
</dbReference>
<evidence type="ECO:0000256" key="5">
    <source>
        <dbReference type="ARBA" id="ARBA00022840"/>
    </source>
</evidence>
<keyword evidence="4 9" id="KW-0547">Nucleotide-binding</keyword>
<evidence type="ECO:0000256" key="7">
    <source>
        <dbReference type="ARBA" id="ARBA00023146"/>
    </source>
</evidence>
<gene>
    <name evidence="11" type="ORF">Q4Q40_19355</name>
</gene>
<dbReference type="Gene3D" id="2.20.28.20">
    <property type="entry name" value="Methionyl-tRNA synthetase, Zn-domain"/>
    <property type="match status" value="1"/>
</dbReference>
<evidence type="ECO:0000256" key="8">
    <source>
        <dbReference type="ARBA" id="ARBA00047364"/>
    </source>
</evidence>
<proteinExistence type="inferred from homology"/>
<dbReference type="PANTHER" id="PTHR45765:SF1">
    <property type="entry name" value="METHIONINE--TRNA LIGASE, CYTOPLASMIC"/>
    <property type="match status" value="1"/>
</dbReference>
<protein>
    <submittedName>
        <fullName evidence="11">Class I tRNA ligase family protein</fullName>
    </submittedName>
</protein>
<keyword evidence="3 9" id="KW-0436">Ligase</keyword>
<dbReference type="InterPro" id="IPR014729">
    <property type="entry name" value="Rossmann-like_a/b/a_fold"/>
</dbReference>
<dbReference type="InterPro" id="IPR023458">
    <property type="entry name" value="Met-tRNA_ligase_1"/>
</dbReference>
<comment type="catalytic activity">
    <reaction evidence="8">
        <text>tRNA(Met) + L-methionine + ATP = L-methionyl-tRNA(Met) + AMP + diphosphate</text>
        <dbReference type="Rhea" id="RHEA:13481"/>
        <dbReference type="Rhea" id="RHEA-COMP:9667"/>
        <dbReference type="Rhea" id="RHEA-COMP:9698"/>
        <dbReference type="ChEBI" id="CHEBI:30616"/>
        <dbReference type="ChEBI" id="CHEBI:33019"/>
        <dbReference type="ChEBI" id="CHEBI:57844"/>
        <dbReference type="ChEBI" id="CHEBI:78442"/>
        <dbReference type="ChEBI" id="CHEBI:78530"/>
        <dbReference type="ChEBI" id="CHEBI:456215"/>
        <dbReference type="EC" id="6.1.1.10"/>
    </reaction>
</comment>
<dbReference type="EMBL" id="JAUOEL010000007">
    <property type="protein sequence ID" value="MDO5976362.1"/>
    <property type="molecule type" value="Genomic_DNA"/>
</dbReference>
<evidence type="ECO:0000256" key="2">
    <source>
        <dbReference type="ARBA" id="ARBA00022490"/>
    </source>
</evidence>
<dbReference type="InterPro" id="IPR001412">
    <property type="entry name" value="aa-tRNA-synth_I_CS"/>
</dbReference>
<dbReference type="Pfam" id="PF09334">
    <property type="entry name" value="tRNA-synt_1g"/>
    <property type="match status" value="1"/>
</dbReference>
<dbReference type="PROSITE" id="PS00178">
    <property type="entry name" value="AA_TRNA_LIGASE_I"/>
    <property type="match status" value="1"/>
</dbReference>
<keyword evidence="7 9" id="KW-0030">Aminoacyl-tRNA synthetase</keyword>
<accession>A0ABT8WU11</accession>
<sequence length="541" mass="62609">MKSKKKFLLIPAMPTPNGRLHLGHIGGPFLKMDILARSLNRNGDSAKVISSSDIYESYVLLKSYQTKMDVYKVCNHFHKLIEDDLKALMIDCDYFNPLDNAYKKQVDDMYLNTMEALSKTKSYYRRNEKVFYSSKTDKYIVGTWIRGNCPHCQNDAGSYLCEVCGMQFNPEDFKETKPTLGETDIKEKNVNTFFLKIKNIKKLLNHITSMGTRLEFFKIIERYLDFYKGEVRITNPGNWGVKWGNENLEGKNYHVVFPYTGLFSLSRVCGALYSKEMNLDRNPFEKGSEVTTIASFGIDSTIPWFVGVLGSAIESNTFKPFDYLLTNHFYKLEGSKFSTSRLHVIWAGDIVNKTKAKSDSIRFYLAKNHPKDKETDFNISDFIHFNNSFLVKEFDIKVQKLLYQLLETKEVKKLPSNLNKDLMLAVKQQANLLMPPTQNLNKAVEFSQNWFLKTIKNEDWLANPYWLLKSLSLFFFPIMPEISETIWKALGNTGAPTNKNFNNINSLEKLEIPTSFFEILDYNNLLPCLPKTIIEKQLKFN</sequence>
<reference evidence="11" key="1">
    <citation type="submission" date="2023-07" db="EMBL/GenBank/DDBJ databases">
        <title>Two novel species in the genus Flavivirga.</title>
        <authorList>
            <person name="Kwon K."/>
        </authorList>
    </citation>
    <scope>NUCLEOTIDE SEQUENCE</scope>
    <source>
        <strain evidence="11">KACC 14158</strain>
    </source>
</reference>
<dbReference type="SUPFAM" id="SSF47323">
    <property type="entry name" value="Anticodon-binding domain of a subclass of class I aminoacyl-tRNA synthetases"/>
    <property type="match status" value="1"/>
</dbReference>
<evidence type="ECO:0000313" key="11">
    <source>
        <dbReference type="EMBL" id="MDO5976362.1"/>
    </source>
</evidence>